<sequence length="119" mass="13091">MSGLQTEFPFTLPKGYVDDDGTLHKTGVMRLACARDEIEPLRDGRVKENEAYATVIVLARVVIQLGTVSRVTTKTIESLFVSDFSYLQDLYRIVNFQDPSILEALEPGAPFPPTSVGVG</sequence>
<protein>
    <recommendedName>
        <fullName evidence="3">Phage tail assembly protein</fullName>
    </recommendedName>
</protein>
<keyword evidence="2" id="KW-1185">Reference proteome</keyword>
<reference evidence="1" key="1">
    <citation type="submission" date="2021-01" db="EMBL/GenBank/DDBJ databases">
        <title>Whole genome shotgun sequence of Actinoplanes rishiriensis NBRC 108556.</title>
        <authorList>
            <person name="Komaki H."/>
            <person name="Tamura T."/>
        </authorList>
    </citation>
    <scope>NUCLEOTIDE SEQUENCE</scope>
    <source>
        <strain evidence="1">NBRC 108556</strain>
    </source>
</reference>
<accession>A0A919JX83</accession>
<gene>
    <name evidence="1" type="ORF">Ari01nite_22530</name>
</gene>
<evidence type="ECO:0000313" key="1">
    <source>
        <dbReference type="EMBL" id="GIE94788.1"/>
    </source>
</evidence>
<organism evidence="1 2">
    <name type="scientific">Paractinoplanes rishiriensis</name>
    <dbReference type="NCBI Taxonomy" id="1050105"/>
    <lineage>
        <taxon>Bacteria</taxon>
        <taxon>Bacillati</taxon>
        <taxon>Actinomycetota</taxon>
        <taxon>Actinomycetes</taxon>
        <taxon>Micromonosporales</taxon>
        <taxon>Micromonosporaceae</taxon>
        <taxon>Paractinoplanes</taxon>
    </lineage>
</organism>
<dbReference type="EMBL" id="BOMV01000018">
    <property type="protein sequence ID" value="GIE94788.1"/>
    <property type="molecule type" value="Genomic_DNA"/>
</dbReference>
<name>A0A919JX83_9ACTN</name>
<evidence type="ECO:0000313" key="2">
    <source>
        <dbReference type="Proteomes" id="UP000636960"/>
    </source>
</evidence>
<evidence type="ECO:0008006" key="3">
    <source>
        <dbReference type="Google" id="ProtNLM"/>
    </source>
</evidence>
<comment type="caution">
    <text evidence="1">The sequence shown here is derived from an EMBL/GenBank/DDBJ whole genome shotgun (WGS) entry which is preliminary data.</text>
</comment>
<dbReference type="AlphaFoldDB" id="A0A919JX83"/>
<dbReference type="Proteomes" id="UP000636960">
    <property type="component" value="Unassembled WGS sequence"/>
</dbReference>
<dbReference type="RefSeq" id="WP_239162655.1">
    <property type="nucleotide sequence ID" value="NZ_BOMV01000018.1"/>
</dbReference>
<proteinExistence type="predicted"/>